<accession>A0A9P4UTX9</accession>
<keyword evidence="1" id="KW-0472">Membrane</keyword>
<dbReference type="AlphaFoldDB" id="A0A9P4UTX9"/>
<keyword evidence="1" id="KW-0812">Transmembrane</keyword>
<reference evidence="2" key="1">
    <citation type="journal article" date="2020" name="Stud. Mycol.">
        <title>101 Dothideomycetes genomes: a test case for predicting lifestyles and emergence of pathogens.</title>
        <authorList>
            <person name="Haridas S."/>
            <person name="Albert R."/>
            <person name="Binder M."/>
            <person name="Bloem J."/>
            <person name="Labutti K."/>
            <person name="Salamov A."/>
            <person name="Andreopoulos B."/>
            <person name="Baker S."/>
            <person name="Barry K."/>
            <person name="Bills G."/>
            <person name="Bluhm B."/>
            <person name="Cannon C."/>
            <person name="Castanera R."/>
            <person name="Culley D."/>
            <person name="Daum C."/>
            <person name="Ezra D."/>
            <person name="Gonzalez J."/>
            <person name="Henrissat B."/>
            <person name="Kuo A."/>
            <person name="Liang C."/>
            <person name="Lipzen A."/>
            <person name="Lutzoni F."/>
            <person name="Magnuson J."/>
            <person name="Mondo S."/>
            <person name="Nolan M."/>
            <person name="Ohm R."/>
            <person name="Pangilinan J."/>
            <person name="Park H.-J."/>
            <person name="Ramirez L."/>
            <person name="Alfaro M."/>
            <person name="Sun H."/>
            <person name="Tritt A."/>
            <person name="Yoshinaga Y."/>
            <person name="Zwiers L.-H."/>
            <person name="Turgeon B."/>
            <person name="Goodwin S."/>
            <person name="Spatafora J."/>
            <person name="Crous P."/>
            <person name="Grigoriev I."/>
        </authorList>
    </citation>
    <scope>NUCLEOTIDE SEQUENCE</scope>
    <source>
        <strain evidence="2">CBS 125425</strain>
    </source>
</reference>
<dbReference type="InterPro" id="IPR053018">
    <property type="entry name" value="Elsinochrome_Biosynth-Asso"/>
</dbReference>
<evidence type="ECO:0000256" key="1">
    <source>
        <dbReference type="SAM" id="Phobius"/>
    </source>
</evidence>
<dbReference type="Proteomes" id="UP000799444">
    <property type="component" value="Unassembled WGS sequence"/>
</dbReference>
<feature type="transmembrane region" description="Helical" evidence="1">
    <location>
        <begin position="27"/>
        <end position="53"/>
    </location>
</feature>
<feature type="transmembrane region" description="Helical" evidence="1">
    <location>
        <begin position="317"/>
        <end position="338"/>
    </location>
</feature>
<dbReference type="PANTHER" id="PTHR37577">
    <property type="entry name" value="INTEGRAL MEMBRANE PROTEIN"/>
    <property type="match status" value="1"/>
</dbReference>
<keyword evidence="1" id="KW-1133">Transmembrane helix</keyword>
<evidence type="ECO:0000313" key="3">
    <source>
        <dbReference type="Proteomes" id="UP000799444"/>
    </source>
</evidence>
<keyword evidence="3" id="KW-1185">Reference proteome</keyword>
<dbReference type="OrthoDB" id="5427664at2759"/>
<proteinExistence type="predicted"/>
<evidence type="ECO:0000313" key="2">
    <source>
        <dbReference type="EMBL" id="KAF2728307.1"/>
    </source>
</evidence>
<dbReference type="EMBL" id="ML996286">
    <property type="protein sequence ID" value="KAF2728307.1"/>
    <property type="molecule type" value="Genomic_DNA"/>
</dbReference>
<feature type="transmembrane region" description="Helical" evidence="1">
    <location>
        <begin position="268"/>
        <end position="291"/>
    </location>
</feature>
<comment type="caution">
    <text evidence="2">The sequence shown here is derived from an EMBL/GenBank/DDBJ whole genome shotgun (WGS) entry which is preliminary data.</text>
</comment>
<feature type="transmembrane region" description="Helical" evidence="1">
    <location>
        <begin position="191"/>
        <end position="215"/>
    </location>
</feature>
<protein>
    <submittedName>
        <fullName evidence="2">Uncharacterized protein</fullName>
    </submittedName>
</protein>
<gene>
    <name evidence="2" type="ORF">EJ04DRAFT_591904</name>
</gene>
<organism evidence="2 3">
    <name type="scientific">Polyplosphaeria fusca</name>
    <dbReference type="NCBI Taxonomy" id="682080"/>
    <lineage>
        <taxon>Eukaryota</taxon>
        <taxon>Fungi</taxon>
        <taxon>Dikarya</taxon>
        <taxon>Ascomycota</taxon>
        <taxon>Pezizomycotina</taxon>
        <taxon>Dothideomycetes</taxon>
        <taxon>Pleosporomycetidae</taxon>
        <taxon>Pleosporales</taxon>
        <taxon>Tetraplosphaeriaceae</taxon>
        <taxon>Polyplosphaeria</taxon>
    </lineage>
</organism>
<feature type="transmembrane region" description="Helical" evidence="1">
    <location>
        <begin position="116"/>
        <end position="138"/>
    </location>
</feature>
<feature type="transmembrane region" description="Helical" evidence="1">
    <location>
        <begin position="150"/>
        <end position="171"/>
    </location>
</feature>
<sequence length="348" mass="38247">MAPPWVMFDNAAVYGGTCKGSADPADIAGVGVVLSFVLASIMTTTASILAMVLDHCFDSKGQWSFRTPIKSFRERFLDTEWKKDYAWRPFLDPLIIGLGDQQLVVQGSFVAPGAHFVLVLYICGLSSSSHLAALITLRKYFRKYKLIAKVRLSLFLGFALFLLSSMVATIAMPQTVGSQGTIIGETPNSRVRRLCFIIPMFFILIGFSTALTCILSHPQKSSKSTSNLKKRTTDSSVNPMKCLLPATCDHDPFLTHAGKCGLVLLRYLFFNPLIAFIVQILLAILSVVLVLSQKFSPPDDPKHWCGLQDGEENAWGFGQTLSVVMLLLPAMSAGQTYLEARHAIQKDS</sequence>
<name>A0A9P4UTX9_9PLEO</name>
<dbReference type="PANTHER" id="PTHR37577:SF1">
    <property type="entry name" value="INTEGRAL MEMBRANE PROTEIN"/>
    <property type="match status" value="1"/>
</dbReference>